<name>X1SSC8_9ZZZZ</name>
<comment type="caution">
    <text evidence="1">The sequence shown here is derived from an EMBL/GenBank/DDBJ whole genome shotgun (WGS) entry which is preliminary data.</text>
</comment>
<organism evidence="1">
    <name type="scientific">marine sediment metagenome</name>
    <dbReference type="NCBI Taxonomy" id="412755"/>
    <lineage>
        <taxon>unclassified sequences</taxon>
        <taxon>metagenomes</taxon>
        <taxon>ecological metagenomes</taxon>
    </lineage>
</organism>
<feature type="non-terminal residue" evidence="1">
    <location>
        <position position="1"/>
    </location>
</feature>
<gene>
    <name evidence="1" type="ORF">S12H4_06664</name>
</gene>
<sequence length="138" mass="15176">GVVYGNVDQLQQTVAKNLKASIEERLILKTIRDIAPGAPGTFWLPETGNIDLSKYLASSWGIYAPTTATMVINCYLNISHDGGTTWRRAAGYEILDADFVRDEWNTIDCPLKLAEAKLEVVITVAHPAELDLMCIAKP</sequence>
<dbReference type="EMBL" id="BARW01002367">
    <property type="protein sequence ID" value="GAI70734.1"/>
    <property type="molecule type" value="Genomic_DNA"/>
</dbReference>
<accession>X1SSC8</accession>
<reference evidence="1" key="1">
    <citation type="journal article" date="2014" name="Front. Microbiol.">
        <title>High frequency of phylogenetically diverse reductive dehalogenase-homologous genes in deep subseafloor sedimentary metagenomes.</title>
        <authorList>
            <person name="Kawai M."/>
            <person name="Futagami T."/>
            <person name="Toyoda A."/>
            <person name="Takaki Y."/>
            <person name="Nishi S."/>
            <person name="Hori S."/>
            <person name="Arai W."/>
            <person name="Tsubouchi T."/>
            <person name="Morono Y."/>
            <person name="Uchiyama I."/>
            <person name="Ito T."/>
            <person name="Fujiyama A."/>
            <person name="Inagaki F."/>
            <person name="Takami H."/>
        </authorList>
    </citation>
    <scope>NUCLEOTIDE SEQUENCE</scope>
    <source>
        <strain evidence="1">Expedition CK06-06</strain>
    </source>
</reference>
<dbReference type="AlphaFoldDB" id="X1SSC8"/>
<proteinExistence type="predicted"/>
<protein>
    <submittedName>
        <fullName evidence="1">Uncharacterized protein</fullName>
    </submittedName>
</protein>
<evidence type="ECO:0000313" key="1">
    <source>
        <dbReference type="EMBL" id="GAI70734.1"/>
    </source>
</evidence>